<dbReference type="Proteomes" id="UP000190188">
    <property type="component" value="Unassembled WGS sequence"/>
</dbReference>
<dbReference type="InterPro" id="IPR014198">
    <property type="entry name" value="Spore_III_AB"/>
</dbReference>
<dbReference type="Pfam" id="PF09548">
    <property type="entry name" value="Spore_III_AB"/>
    <property type="match status" value="1"/>
</dbReference>
<name>A0A1T2XNE1_9BACL</name>
<gene>
    <name evidence="1" type="ORF">BVG16_03185</name>
</gene>
<protein>
    <submittedName>
        <fullName evidence="1">Stage III sporulation protein AB</fullName>
    </submittedName>
</protein>
<dbReference type="PIRSF" id="PIRSF021435">
    <property type="entry name" value="SpoIIIAB"/>
    <property type="match status" value="1"/>
</dbReference>
<dbReference type="NCBIfam" id="TIGR02833">
    <property type="entry name" value="spore_III_AB"/>
    <property type="match status" value="1"/>
</dbReference>
<accession>A0A1T2XNE1</accession>
<proteinExistence type="predicted"/>
<dbReference type="OrthoDB" id="1957909at2"/>
<evidence type="ECO:0000313" key="2">
    <source>
        <dbReference type="Proteomes" id="UP000190188"/>
    </source>
</evidence>
<sequence length="172" mass="19649">MLKLIGAILVLVSGTLFGFYQAAQFANRPKQIRQFILAMQRLETEILYGFTPLADALLKIGQQLSDPLRTIFNEAAHRLTDRTNVTAQESWQQSVEEHWKHTAMKQNEKQIIHQFGFTLGTSDRNDQIKHIRLAVNQLQHEEAAARDDQSRYEKMCKSLGLLAGALIVILIY</sequence>
<organism evidence="1 2">
    <name type="scientific">Paenibacillus selenitireducens</name>
    <dbReference type="NCBI Taxonomy" id="1324314"/>
    <lineage>
        <taxon>Bacteria</taxon>
        <taxon>Bacillati</taxon>
        <taxon>Bacillota</taxon>
        <taxon>Bacilli</taxon>
        <taxon>Bacillales</taxon>
        <taxon>Paenibacillaceae</taxon>
        <taxon>Paenibacillus</taxon>
    </lineage>
</organism>
<keyword evidence="2" id="KW-1185">Reference proteome</keyword>
<dbReference type="AlphaFoldDB" id="A0A1T2XNE1"/>
<dbReference type="RefSeq" id="WP_078497064.1">
    <property type="nucleotide sequence ID" value="NZ_MSZX01000001.1"/>
</dbReference>
<evidence type="ECO:0000313" key="1">
    <source>
        <dbReference type="EMBL" id="OPA81332.1"/>
    </source>
</evidence>
<comment type="caution">
    <text evidence="1">The sequence shown here is derived from an EMBL/GenBank/DDBJ whole genome shotgun (WGS) entry which is preliminary data.</text>
</comment>
<reference evidence="1 2" key="1">
    <citation type="submission" date="2017-01" db="EMBL/GenBank/DDBJ databases">
        <title>Genome analysis of Paenibacillus selenitrireducens ES3-24.</title>
        <authorList>
            <person name="Xu D."/>
            <person name="Yao R."/>
            <person name="Zheng S."/>
        </authorList>
    </citation>
    <scope>NUCLEOTIDE SEQUENCE [LARGE SCALE GENOMIC DNA]</scope>
    <source>
        <strain evidence="1 2">ES3-24</strain>
    </source>
</reference>
<dbReference type="STRING" id="1324314.BVG16_03185"/>
<dbReference type="EMBL" id="MSZX01000001">
    <property type="protein sequence ID" value="OPA81332.1"/>
    <property type="molecule type" value="Genomic_DNA"/>
</dbReference>